<dbReference type="InterPro" id="IPR038765">
    <property type="entry name" value="Papain-like_cys_pep_sf"/>
</dbReference>
<dbReference type="SUPFAM" id="SSF54001">
    <property type="entry name" value="Cysteine proteinases"/>
    <property type="match status" value="1"/>
</dbReference>
<dbReference type="GO" id="GO:0008270">
    <property type="term" value="F:zinc ion binding"/>
    <property type="evidence" value="ECO:0007669"/>
    <property type="project" value="UniProtKB-KW"/>
</dbReference>
<evidence type="ECO:0000256" key="2">
    <source>
        <dbReference type="SAM" id="MobiDB-lite"/>
    </source>
</evidence>
<keyword evidence="1" id="KW-0479">Metal-binding</keyword>
<feature type="compositionally biased region" description="Low complexity" evidence="2">
    <location>
        <begin position="537"/>
        <end position="547"/>
    </location>
</feature>
<name>Q2QS53_ORYSJ</name>
<feature type="compositionally biased region" description="Basic and acidic residues" evidence="2">
    <location>
        <begin position="561"/>
        <end position="572"/>
    </location>
</feature>
<feature type="region of interest" description="Disordered" evidence="2">
    <location>
        <begin position="1"/>
        <end position="75"/>
    </location>
</feature>
<proteinExistence type="predicted"/>
<protein>
    <submittedName>
        <fullName evidence="4">Transposon protein, putative, CACTA, En/Spm sub-class, expressed</fullName>
    </submittedName>
</protein>
<accession>Q2QS53</accession>
<dbReference type="Gene3D" id="2.40.70.10">
    <property type="entry name" value="Acid Proteases"/>
    <property type="match status" value="1"/>
</dbReference>
<feature type="domain" description="CCHC-type" evidence="3">
    <location>
        <begin position="1121"/>
        <end position="1136"/>
    </location>
</feature>
<gene>
    <name evidence="4" type="ordered locus">LOC_Os12g25300</name>
</gene>
<organism evidence="4">
    <name type="scientific">Oryza sativa subsp. japonica</name>
    <name type="common">Rice</name>
    <dbReference type="NCBI Taxonomy" id="39947"/>
    <lineage>
        <taxon>Eukaryota</taxon>
        <taxon>Viridiplantae</taxon>
        <taxon>Streptophyta</taxon>
        <taxon>Embryophyta</taxon>
        <taxon>Tracheophyta</taxon>
        <taxon>Spermatophyta</taxon>
        <taxon>Magnoliopsida</taxon>
        <taxon>Liliopsida</taxon>
        <taxon>Poales</taxon>
        <taxon>Poaceae</taxon>
        <taxon>BOP clade</taxon>
        <taxon>Oryzoideae</taxon>
        <taxon>Oryzeae</taxon>
        <taxon>Oryzinae</taxon>
        <taxon>Oryza</taxon>
        <taxon>Oryza sativa</taxon>
    </lineage>
</organism>
<evidence type="ECO:0000256" key="1">
    <source>
        <dbReference type="PROSITE-ProRule" id="PRU00047"/>
    </source>
</evidence>
<reference evidence="4" key="1">
    <citation type="journal article" date="2005" name="BMC Biol.">
        <title>The sequence of rice chromosomes 11 and 12, rich in disease resistance genes and recent gene duplications.</title>
        <authorList>
            <consortium name="The rice chromosomes 11 and 12 sequencing consortia"/>
        </authorList>
    </citation>
    <scope>NUCLEOTIDE SEQUENCE [LARGE SCALE GENOMIC DNA]</scope>
</reference>
<dbReference type="EMBL" id="DP000011">
    <property type="protein sequence ID" value="ABA98325.1"/>
    <property type="molecule type" value="Genomic_DNA"/>
</dbReference>
<feature type="compositionally biased region" description="Acidic residues" evidence="2">
    <location>
        <begin position="59"/>
        <end position="68"/>
    </location>
</feature>
<dbReference type="PROSITE" id="PS50158">
    <property type="entry name" value="ZF_CCHC"/>
    <property type="match status" value="1"/>
</dbReference>
<feature type="compositionally biased region" description="Pro residues" evidence="2">
    <location>
        <begin position="484"/>
        <end position="536"/>
    </location>
</feature>
<dbReference type="InterPro" id="IPR001878">
    <property type="entry name" value="Znf_CCHC"/>
</dbReference>
<feature type="region of interest" description="Disordered" evidence="2">
    <location>
        <begin position="633"/>
        <end position="652"/>
    </location>
</feature>
<dbReference type="InterPro" id="IPR021109">
    <property type="entry name" value="Peptidase_aspartic_dom_sf"/>
</dbReference>
<dbReference type="PANTHER" id="PTHR33018:SF34">
    <property type="entry name" value="OS02G0472350 PROTEIN"/>
    <property type="match status" value="1"/>
</dbReference>
<feature type="compositionally biased region" description="Polar residues" evidence="2">
    <location>
        <begin position="1090"/>
        <end position="1107"/>
    </location>
</feature>
<reference evidence="4" key="3">
    <citation type="submission" date="2006-01" db="EMBL/GenBank/DDBJ databases">
        <authorList>
            <person name="Buell R."/>
        </authorList>
    </citation>
    <scope>NUCLEOTIDE SEQUENCE</scope>
</reference>
<dbReference type="GO" id="GO:0003676">
    <property type="term" value="F:nucleic acid binding"/>
    <property type="evidence" value="ECO:0007669"/>
    <property type="project" value="InterPro"/>
</dbReference>
<reference evidence="4" key="2">
    <citation type="submission" date="2005-04" db="EMBL/GenBank/DDBJ databases">
        <authorList>
            <person name="Buell C.R."/>
            <person name="Wing R.A."/>
            <person name="McCombie W.A."/>
            <person name="Ouyang S."/>
        </authorList>
    </citation>
    <scope>NUCLEOTIDE SEQUENCE</scope>
</reference>
<dbReference type="PANTHER" id="PTHR33018">
    <property type="entry name" value="OS10G0338966 PROTEIN-RELATED"/>
    <property type="match status" value="1"/>
</dbReference>
<keyword evidence="1" id="KW-0863">Zinc-finger</keyword>
<feature type="region of interest" description="Disordered" evidence="2">
    <location>
        <begin position="481"/>
        <end position="574"/>
    </location>
</feature>
<feature type="compositionally biased region" description="Low complexity" evidence="2">
    <location>
        <begin position="1062"/>
        <end position="1089"/>
    </location>
</feature>
<sequence>MADRDEEQILYDTIAEGSSQYWNEEEGNADPNQYLNEEGNVERDAEGNQQGHVKRDVEGNQEEEASVEEDGRPIAPAEATKNYLRHSGWVVRDNVPVSTVYWQRTRARGDHESFVSDSEKEMLWTTMLETFTLPAGTEDKVKRWTLKKMAEQFQSFKGELYKKYILKRQTPNFDTFPKLRDHWDEFVAYKTGEQGQAMMERNKENAAKKKYHHHLGSGGYSVAMPKWEEMEASLIERGIEPATANWPERSKFWYYAHGGTLNLADGSLVFGDQIREAARRLTDTVEASSQGTFRPNRDRDELTLALKTPELPGRTRGKGVIPWKIGFKVDIHTYRSRMRSKRDTEAKIADLEFRVSSYELSMQEEVARKVDERMAAHRSHDPQPTIPPAMVSPSGNRSSCASTGQVASGMAIPTDPSGTYHCRPIPAGYSKVKVELVEGAYEDLQLDYPGGDGETHLRDTSHAIILWRRRYIIIPWRQAASRAPSPPAPPSTPQDPAPSPPHYPPAPSPPQAPAPTPPQYPAPTPPRAPTPTPPQAPLLAPSKSRALPAPPPAPTRATKKAKVDAAKNKDPGYDCTQEELDAHVASEVRRQLKPRSPEKKIPIDPSVRNFFRGMSAPAKEAIKLLNYERTLKKASSGKSKPVPQLGEQPNQEIEPLVTGKEMTIEQFITDTGLTTDQLLGVAPIEKAEVKYMYELGKPLVKPELLQSLPTQMYKFHQLYMEMSATGREMIEARIRDTDFLQGDDILWINFRGIYELYQLDALDISIMSCWILMEIQRARRRRVFDTGFIDTRRVNVAMLDQYPQETVDNLVHLLKCAKQKQGTNLCGYYVCEYCHCLVDQIITTRELDFIRMRDNLTTHKEFIAAVQEQLMGFINEEILDPKGTSSNEPTLENVSHKLKGMESWYEELMRNSKSYKESIDKHLKTLSESLVKKVQVPLLIDTKDMTMKTKRNMLLMMSRKTRVLEIEDDVELGRKMIIYLRQGPNSVETYYQEMMIALSCCDLQETEDARISRFYGGLNREIRDILEYKEYNTVNRLFHFACKAEREVQGRNKHRSSFAGATSTRQSTPRQSTAAFRPASSTPPTSTPSHVQETSKNASIQTLAKSETSVVSTGRTCDTTCHRCHGIGHIACDCPNRRALFVNADGKYTSASDCDDEYALAATDHAGGQDNDDIEEVHLHPESLDQYPSLIVKLALSAKEKCKEQNQRHNLFQSKVLVKGHTVKMIIDSESCNNLASEEMVKKLGLTTHPHPHPYHIQWFNTCGRPWQYDREVVFDGRTNTYKFMFDGKRVVLHFMTPAAALKDDLARLECEKKAKSENQIIAKHPASTSKIEPSTTKNLVL</sequence>
<dbReference type="CDD" id="cd00303">
    <property type="entry name" value="retropepsin_like"/>
    <property type="match status" value="1"/>
</dbReference>
<dbReference type="Pfam" id="PF26133">
    <property type="entry name" value="DUF8039"/>
    <property type="match status" value="1"/>
</dbReference>
<feature type="region of interest" description="Disordered" evidence="2">
    <location>
        <begin position="376"/>
        <end position="417"/>
    </location>
</feature>
<evidence type="ECO:0000259" key="3">
    <source>
        <dbReference type="PROSITE" id="PS50158"/>
    </source>
</evidence>
<feature type="compositionally biased region" description="Polar residues" evidence="2">
    <location>
        <begin position="393"/>
        <end position="406"/>
    </location>
</feature>
<dbReference type="InterPro" id="IPR058352">
    <property type="entry name" value="DUF8039"/>
</dbReference>
<feature type="region of interest" description="Disordered" evidence="2">
    <location>
        <begin position="1051"/>
        <end position="1107"/>
    </location>
</feature>
<keyword evidence="1" id="KW-0862">Zinc</keyword>
<evidence type="ECO:0000313" key="4">
    <source>
        <dbReference type="EMBL" id="ABA98325.1"/>
    </source>
</evidence>